<dbReference type="OrthoDB" id="371140at2"/>
<name>A0A402AS07_9CHLR</name>
<dbReference type="CDD" id="cd00090">
    <property type="entry name" value="HTH_ARSR"/>
    <property type="match status" value="1"/>
</dbReference>
<dbReference type="InterPro" id="IPR011991">
    <property type="entry name" value="ArsR-like_HTH"/>
</dbReference>
<dbReference type="Proteomes" id="UP000287188">
    <property type="component" value="Unassembled WGS sequence"/>
</dbReference>
<dbReference type="InterPro" id="IPR036390">
    <property type="entry name" value="WH_DNA-bd_sf"/>
</dbReference>
<keyword evidence="2" id="KW-1185">Reference proteome</keyword>
<dbReference type="RefSeq" id="WP_126553847.1">
    <property type="nucleotide sequence ID" value="NZ_BIFS01000001.1"/>
</dbReference>
<gene>
    <name evidence="1" type="ORF">KDK_56850</name>
</gene>
<evidence type="ECO:0000313" key="1">
    <source>
        <dbReference type="EMBL" id="GCE21885.1"/>
    </source>
</evidence>
<dbReference type="InterPro" id="IPR036388">
    <property type="entry name" value="WH-like_DNA-bd_sf"/>
</dbReference>
<sequence>MAKPGWTFLTNHAQVFLCTADNNHLTAREIAEMVGITERAVQRILSDLEEDGYIQRIRVGRSNRYQIHLDRPLRHPAQHGQQVSDLLMLLLKNTAQEQKNTTPTV</sequence>
<dbReference type="EMBL" id="BIFS01000001">
    <property type="protein sequence ID" value="GCE21885.1"/>
    <property type="molecule type" value="Genomic_DNA"/>
</dbReference>
<organism evidence="1 2">
    <name type="scientific">Dictyobacter kobayashii</name>
    <dbReference type="NCBI Taxonomy" id="2014872"/>
    <lineage>
        <taxon>Bacteria</taxon>
        <taxon>Bacillati</taxon>
        <taxon>Chloroflexota</taxon>
        <taxon>Ktedonobacteria</taxon>
        <taxon>Ktedonobacterales</taxon>
        <taxon>Dictyobacteraceae</taxon>
        <taxon>Dictyobacter</taxon>
    </lineage>
</organism>
<dbReference type="Pfam" id="PF13412">
    <property type="entry name" value="HTH_24"/>
    <property type="match status" value="1"/>
</dbReference>
<dbReference type="SUPFAM" id="SSF46785">
    <property type="entry name" value="Winged helix' DNA-binding domain"/>
    <property type="match status" value="1"/>
</dbReference>
<evidence type="ECO:0000313" key="2">
    <source>
        <dbReference type="Proteomes" id="UP000287188"/>
    </source>
</evidence>
<proteinExistence type="predicted"/>
<protein>
    <submittedName>
        <fullName evidence="1">Transcriptional regulator</fullName>
    </submittedName>
</protein>
<dbReference type="AlphaFoldDB" id="A0A402AS07"/>
<accession>A0A402AS07</accession>
<comment type="caution">
    <text evidence="1">The sequence shown here is derived from an EMBL/GenBank/DDBJ whole genome shotgun (WGS) entry which is preliminary data.</text>
</comment>
<dbReference type="Gene3D" id="1.10.10.10">
    <property type="entry name" value="Winged helix-like DNA-binding domain superfamily/Winged helix DNA-binding domain"/>
    <property type="match status" value="1"/>
</dbReference>
<reference evidence="2" key="1">
    <citation type="submission" date="2018-12" db="EMBL/GenBank/DDBJ databases">
        <title>Tengunoibacter tsumagoiensis gen. nov., sp. nov., Dictyobacter kobayashii sp. nov., D. alpinus sp. nov., and D. joshuensis sp. nov. and description of Dictyobacteraceae fam. nov. within the order Ktedonobacterales isolated from Tengu-no-mugimeshi.</title>
        <authorList>
            <person name="Wang C.M."/>
            <person name="Zheng Y."/>
            <person name="Sakai Y."/>
            <person name="Toyoda A."/>
            <person name="Minakuchi Y."/>
            <person name="Abe K."/>
            <person name="Yokota A."/>
            <person name="Yabe S."/>
        </authorList>
    </citation>
    <scope>NUCLEOTIDE SEQUENCE [LARGE SCALE GENOMIC DNA]</scope>
    <source>
        <strain evidence="2">Uno11</strain>
    </source>
</reference>